<dbReference type="NCBIfam" id="NF041216">
    <property type="entry name" value="CU044_2847_fam"/>
    <property type="match status" value="1"/>
</dbReference>
<dbReference type="EMBL" id="BAAAID010000028">
    <property type="protein sequence ID" value="GAA0935498.1"/>
    <property type="molecule type" value="Genomic_DNA"/>
</dbReference>
<gene>
    <name evidence="2" type="ORF">GCM10009575_045880</name>
</gene>
<reference evidence="2 3" key="1">
    <citation type="journal article" date="2019" name="Int. J. Syst. Evol. Microbiol.">
        <title>The Global Catalogue of Microorganisms (GCM) 10K type strain sequencing project: providing services to taxonomists for standard genome sequencing and annotation.</title>
        <authorList>
            <consortium name="The Broad Institute Genomics Platform"/>
            <consortium name="The Broad Institute Genome Sequencing Center for Infectious Disease"/>
            <person name="Wu L."/>
            <person name="Ma J."/>
        </authorList>
    </citation>
    <scope>NUCLEOTIDE SEQUENCE [LARGE SCALE GENOMIC DNA]</scope>
    <source>
        <strain evidence="2 3">JCM 11444</strain>
    </source>
</reference>
<keyword evidence="3" id="KW-1185">Reference proteome</keyword>
<evidence type="ECO:0000259" key="1">
    <source>
        <dbReference type="Pfam" id="PF19493"/>
    </source>
</evidence>
<dbReference type="Proteomes" id="UP001500418">
    <property type="component" value="Unassembled WGS sequence"/>
</dbReference>
<name>A0ABN1Q003_9ACTN</name>
<sequence>MSTQQVSYALDDETIVRFEIEEADTFRPVGTEEVLGRVREAVRPAVEAARAVLDRIREVRPAEVEVKFGVKASGTAQWVVAKAATEANFEITLVWRPGETSNAAPDSP</sequence>
<accession>A0ABN1Q003</accession>
<evidence type="ECO:0000313" key="2">
    <source>
        <dbReference type="EMBL" id="GAA0935498.1"/>
    </source>
</evidence>
<comment type="caution">
    <text evidence="2">The sequence shown here is derived from an EMBL/GenBank/DDBJ whole genome shotgun (WGS) entry which is preliminary data.</text>
</comment>
<proteinExistence type="predicted"/>
<protein>
    <recommendedName>
        <fullName evidence="1">Trypsin-co-occurring domain-containing protein</fullName>
    </recommendedName>
</protein>
<evidence type="ECO:0000313" key="3">
    <source>
        <dbReference type="Proteomes" id="UP001500418"/>
    </source>
</evidence>
<dbReference type="InterPro" id="IPR045794">
    <property type="entry name" value="Trypco1"/>
</dbReference>
<organism evidence="2 3">
    <name type="scientific">Streptomyces rhizosphaericus</name>
    <dbReference type="NCBI Taxonomy" id="114699"/>
    <lineage>
        <taxon>Bacteria</taxon>
        <taxon>Bacillati</taxon>
        <taxon>Actinomycetota</taxon>
        <taxon>Actinomycetes</taxon>
        <taxon>Kitasatosporales</taxon>
        <taxon>Streptomycetaceae</taxon>
        <taxon>Streptomyces</taxon>
        <taxon>Streptomyces violaceusniger group</taxon>
    </lineage>
</organism>
<feature type="domain" description="Trypsin-co-occurring" evidence="1">
    <location>
        <begin position="9"/>
        <end position="96"/>
    </location>
</feature>
<dbReference type="Pfam" id="PF19493">
    <property type="entry name" value="Trypco1"/>
    <property type="match status" value="1"/>
</dbReference>